<dbReference type="InterPro" id="IPR053034">
    <property type="entry name" value="Glucuronokinase-like"/>
</dbReference>
<dbReference type="Proteomes" id="UP000242180">
    <property type="component" value="Unassembled WGS sequence"/>
</dbReference>
<feature type="domain" description="GHMP kinase N-terminal" evidence="3">
    <location>
        <begin position="353"/>
        <end position="431"/>
    </location>
</feature>
<dbReference type="GO" id="GO:0005840">
    <property type="term" value="C:ribosome"/>
    <property type="evidence" value="ECO:0007669"/>
    <property type="project" value="UniProtKB-KW"/>
</dbReference>
<keyword evidence="4" id="KW-0689">Ribosomal protein</keyword>
<comment type="caution">
    <text evidence="4">The sequence shown here is derived from an EMBL/GenBank/DDBJ whole genome shotgun (WGS) entry which is preliminary data.</text>
</comment>
<dbReference type="EMBL" id="MCGN01000002">
    <property type="protein sequence ID" value="ORZ00680.1"/>
    <property type="molecule type" value="Genomic_DNA"/>
</dbReference>
<dbReference type="STRING" id="13706.A0A1X2HMS6"/>
<dbReference type="InterPro" id="IPR036554">
    <property type="entry name" value="GHMP_kinase_C_sf"/>
</dbReference>
<accession>A0A1X2HMS6</accession>
<dbReference type="Gene3D" id="3.90.550.10">
    <property type="entry name" value="Spore Coat Polysaccharide Biosynthesis Protein SpsA, Chain A"/>
    <property type="match status" value="1"/>
</dbReference>
<keyword evidence="2" id="KW-0067">ATP-binding</keyword>
<dbReference type="PANTHER" id="PTHR38710">
    <property type="entry name" value="WITH PUTATIVE URIDYL PYROPHOSPHORYLASE-RELATED"/>
    <property type="match status" value="1"/>
</dbReference>
<dbReference type="Gene3D" id="3.30.230.120">
    <property type="match status" value="1"/>
</dbReference>
<evidence type="ECO:0000313" key="5">
    <source>
        <dbReference type="Proteomes" id="UP000242180"/>
    </source>
</evidence>
<evidence type="ECO:0000256" key="1">
    <source>
        <dbReference type="ARBA" id="ARBA00022741"/>
    </source>
</evidence>
<reference evidence="4 5" key="1">
    <citation type="submission" date="2016-07" db="EMBL/GenBank/DDBJ databases">
        <title>Pervasive Adenine N6-methylation of Active Genes in Fungi.</title>
        <authorList>
            <consortium name="DOE Joint Genome Institute"/>
            <person name="Mondo S.J."/>
            <person name="Dannebaum R.O."/>
            <person name="Kuo R.C."/>
            <person name="Labutti K."/>
            <person name="Haridas S."/>
            <person name="Kuo A."/>
            <person name="Salamov A."/>
            <person name="Ahrendt S.R."/>
            <person name="Lipzen A."/>
            <person name="Sullivan W."/>
            <person name="Andreopoulos W.B."/>
            <person name="Clum A."/>
            <person name="Lindquist E."/>
            <person name="Daum C."/>
            <person name="Ramamoorthy G.K."/>
            <person name="Gryganskyi A."/>
            <person name="Culley D."/>
            <person name="Magnuson J.K."/>
            <person name="James T.Y."/>
            <person name="O'Malley M.A."/>
            <person name="Stajich J.E."/>
            <person name="Spatafora J.W."/>
            <person name="Visel A."/>
            <person name="Grigoriev I.V."/>
        </authorList>
    </citation>
    <scope>NUCLEOTIDE SEQUENCE [LARGE SCALE GENOMIC DNA]</scope>
    <source>
        <strain evidence="4 5">NRRL 2496</strain>
    </source>
</reference>
<keyword evidence="5" id="KW-1185">Reference proteome</keyword>
<keyword evidence="4" id="KW-0687">Ribonucleoprotein</keyword>
<organism evidence="4 5">
    <name type="scientific">Syncephalastrum racemosum</name>
    <name type="common">Filamentous fungus</name>
    <dbReference type="NCBI Taxonomy" id="13706"/>
    <lineage>
        <taxon>Eukaryota</taxon>
        <taxon>Fungi</taxon>
        <taxon>Fungi incertae sedis</taxon>
        <taxon>Mucoromycota</taxon>
        <taxon>Mucoromycotina</taxon>
        <taxon>Mucoromycetes</taxon>
        <taxon>Mucorales</taxon>
        <taxon>Syncephalastraceae</taxon>
        <taxon>Syncephalastrum</taxon>
    </lineage>
</organism>
<evidence type="ECO:0000256" key="2">
    <source>
        <dbReference type="ARBA" id="ARBA00022840"/>
    </source>
</evidence>
<dbReference type="SUPFAM" id="SSF55060">
    <property type="entry name" value="GHMP Kinase, C-terminal domain"/>
    <property type="match status" value="1"/>
</dbReference>
<gene>
    <name evidence="4" type="ORF">BCR43DRAFT_521670</name>
</gene>
<dbReference type="PRINTS" id="PR00959">
    <property type="entry name" value="MEVGALKINASE"/>
</dbReference>
<dbReference type="SUPFAM" id="SSF54211">
    <property type="entry name" value="Ribosomal protein S5 domain 2-like"/>
    <property type="match status" value="1"/>
</dbReference>
<protein>
    <submittedName>
        <fullName evidence="4">Ribosomal protein S5 domain 2-type protein</fullName>
    </submittedName>
</protein>
<evidence type="ECO:0000259" key="3">
    <source>
        <dbReference type="Pfam" id="PF00288"/>
    </source>
</evidence>
<sequence>MVSSETLIILATTSVPSRVEKDILARYDTSLLKLRGIPKSLLPVSGRPALSWLYEAVKSSFANIYIVTNAYNYKSFERWAQGHDLPRENVMNTGFSAGAVSDIAFVRRVKQCAQGAVVLMPDLLYDATTDAPCLEALTAATSHQNRILSCPAENDRHVLAVGLSKATLAGLDDYLTTQCTAATSKELSLADQVEELVQFVDSQGAHADLDVSAPSTLAFSRDASLADYLNKWSTYLDGQRTQAQHVGQTQPIHLRSYARVGLMGNPSDGFFGKTMSLLISNFWAEVTLIPRGPEEPEYGGISILPNPVADPHSFSSLGSLAAVCTTDGYDNGDRLLLACCKVFYSYCVENSIAIDMTQGFRLLFETNVPRQVGLAGSSAIVTACWKALLKFYNVKDKIPIEQQPSLVLSAEQDELGIAAGLQDRVIQAYGGLVYMDFEREHMEKYGHGRYEQLDTSIVPSLFLAYVADPEDSGKVHSTVKQRFLAGDPAVVEAMQGFASLTQRARDSLQEGDHRTFAQLMTDNFELRRKTYGDAVVGATNLRMVELARQHQCVAKFPGSGGAVVGMWNGENPETRQKDLLKLRHALEKEGFVFVELVPMGSQLQ</sequence>
<evidence type="ECO:0000313" key="4">
    <source>
        <dbReference type="EMBL" id="ORZ00680.1"/>
    </source>
</evidence>
<dbReference type="GO" id="GO:0005524">
    <property type="term" value="F:ATP binding"/>
    <property type="evidence" value="ECO:0007669"/>
    <property type="project" value="UniProtKB-KW"/>
</dbReference>
<dbReference type="InterPro" id="IPR006204">
    <property type="entry name" value="GHMP_kinase_N_dom"/>
</dbReference>
<keyword evidence="1" id="KW-0547">Nucleotide-binding</keyword>
<dbReference type="PANTHER" id="PTHR38710:SF1">
    <property type="entry name" value="WITH PUTATIVE URIDYL PYROPHOSPHORYLASE-RELATED"/>
    <property type="match status" value="1"/>
</dbReference>
<dbReference type="InterPro" id="IPR029044">
    <property type="entry name" value="Nucleotide-diphossugar_trans"/>
</dbReference>
<dbReference type="InParanoid" id="A0A1X2HMS6"/>
<dbReference type="OMA" id="MTDNFEL"/>
<dbReference type="InterPro" id="IPR020568">
    <property type="entry name" value="Ribosomal_Su5_D2-typ_SF"/>
</dbReference>
<dbReference type="Pfam" id="PF00288">
    <property type="entry name" value="GHMP_kinases_N"/>
    <property type="match status" value="1"/>
</dbReference>
<dbReference type="AlphaFoldDB" id="A0A1X2HMS6"/>
<dbReference type="SUPFAM" id="SSF53448">
    <property type="entry name" value="Nucleotide-diphospho-sugar transferases"/>
    <property type="match status" value="1"/>
</dbReference>
<name>A0A1X2HMS6_SYNRA</name>
<dbReference type="OrthoDB" id="1924968at2759"/>
<proteinExistence type="predicted"/>